<dbReference type="OrthoDB" id="6754815at2759"/>
<dbReference type="Gene3D" id="1.10.10.10">
    <property type="entry name" value="Winged helix-like DNA-binding domain superfamily/Winged helix DNA-binding domain"/>
    <property type="match status" value="1"/>
</dbReference>
<evidence type="ECO:0000313" key="3">
    <source>
        <dbReference type="EMBL" id="CAH1124331.1"/>
    </source>
</evidence>
<evidence type="ECO:0000259" key="2">
    <source>
        <dbReference type="PROSITE" id="PS51504"/>
    </source>
</evidence>
<feature type="compositionally biased region" description="Polar residues" evidence="1">
    <location>
        <begin position="206"/>
        <end position="219"/>
    </location>
</feature>
<accession>A0A9P0GRL8</accession>
<dbReference type="GO" id="GO:0003677">
    <property type="term" value="F:DNA binding"/>
    <property type="evidence" value="ECO:0007669"/>
    <property type="project" value="InterPro"/>
</dbReference>
<feature type="compositionally biased region" description="Basic residues" evidence="1">
    <location>
        <begin position="105"/>
        <end position="116"/>
    </location>
</feature>
<dbReference type="EMBL" id="OU892287">
    <property type="protein sequence ID" value="CAH1124331.1"/>
    <property type="molecule type" value="Genomic_DNA"/>
</dbReference>
<evidence type="ECO:0000313" key="4">
    <source>
        <dbReference type="Proteomes" id="UP001152799"/>
    </source>
</evidence>
<dbReference type="AlphaFoldDB" id="A0A9P0GRL8"/>
<dbReference type="InterPro" id="IPR036390">
    <property type="entry name" value="WH_DNA-bd_sf"/>
</dbReference>
<sequence>MDQSQKDTVKEPKLLKAVLEAISCMKEKNGSTDRQIIKHITDILKNKRDSWMNITAKVRRALDHGLNTGLIKRRNRKYVLTLDTDKTNIKPKQVKSTNTLTETRSRRRRKLGGKSRSRGDESDSETGRSLSEGTHLEPTDKGRRRKGSKWAQRASTANKSNENMTGTTGQSRLEEKIEILPIAGCSSSQQSHQISNLIQEHTTVNRGNPICNQAPSESKNVPPKDVPKQNDCNDSCLN</sequence>
<organism evidence="3 4">
    <name type="scientific">Ceutorhynchus assimilis</name>
    <name type="common">cabbage seed weevil</name>
    <dbReference type="NCBI Taxonomy" id="467358"/>
    <lineage>
        <taxon>Eukaryota</taxon>
        <taxon>Metazoa</taxon>
        <taxon>Ecdysozoa</taxon>
        <taxon>Arthropoda</taxon>
        <taxon>Hexapoda</taxon>
        <taxon>Insecta</taxon>
        <taxon>Pterygota</taxon>
        <taxon>Neoptera</taxon>
        <taxon>Endopterygota</taxon>
        <taxon>Coleoptera</taxon>
        <taxon>Polyphaga</taxon>
        <taxon>Cucujiformia</taxon>
        <taxon>Curculionidae</taxon>
        <taxon>Ceutorhynchinae</taxon>
        <taxon>Ceutorhynchus</taxon>
    </lineage>
</organism>
<protein>
    <recommendedName>
        <fullName evidence="2">H15 domain-containing protein</fullName>
    </recommendedName>
</protein>
<dbReference type="PROSITE" id="PS51504">
    <property type="entry name" value="H15"/>
    <property type="match status" value="1"/>
</dbReference>
<evidence type="ECO:0000256" key="1">
    <source>
        <dbReference type="SAM" id="MobiDB-lite"/>
    </source>
</evidence>
<feature type="region of interest" description="Disordered" evidence="1">
    <location>
        <begin position="89"/>
        <end position="172"/>
    </location>
</feature>
<dbReference type="GO" id="GO:0006334">
    <property type="term" value="P:nucleosome assembly"/>
    <property type="evidence" value="ECO:0007669"/>
    <property type="project" value="InterPro"/>
</dbReference>
<keyword evidence="4" id="KW-1185">Reference proteome</keyword>
<dbReference type="Proteomes" id="UP001152799">
    <property type="component" value="Chromosome 11"/>
</dbReference>
<dbReference type="InterPro" id="IPR036388">
    <property type="entry name" value="WH-like_DNA-bd_sf"/>
</dbReference>
<gene>
    <name evidence="3" type="ORF">CEUTPL_LOCUS3280</name>
</gene>
<feature type="domain" description="H15" evidence="2">
    <location>
        <begin position="10"/>
        <end position="82"/>
    </location>
</feature>
<proteinExistence type="predicted"/>
<name>A0A9P0GRL8_9CUCU</name>
<feature type="compositionally biased region" description="Polar residues" evidence="1">
    <location>
        <begin position="153"/>
        <end position="171"/>
    </location>
</feature>
<dbReference type="SUPFAM" id="SSF46785">
    <property type="entry name" value="Winged helix' DNA-binding domain"/>
    <property type="match status" value="1"/>
</dbReference>
<reference evidence="3" key="1">
    <citation type="submission" date="2022-01" db="EMBL/GenBank/DDBJ databases">
        <authorList>
            <person name="King R."/>
        </authorList>
    </citation>
    <scope>NUCLEOTIDE SEQUENCE</scope>
</reference>
<dbReference type="GO" id="GO:0000786">
    <property type="term" value="C:nucleosome"/>
    <property type="evidence" value="ECO:0007669"/>
    <property type="project" value="InterPro"/>
</dbReference>
<dbReference type="InterPro" id="IPR005818">
    <property type="entry name" value="Histone_H1/H5_H15"/>
</dbReference>
<dbReference type="Pfam" id="PF00538">
    <property type="entry name" value="Linker_histone"/>
    <property type="match status" value="1"/>
</dbReference>
<feature type="region of interest" description="Disordered" evidence="1">
    <location>
        <begin position="206"/>
        <end position="238"/>
    </location>
</feature>